<feature type="signal peptide" evidence="1">
    <location>
        <begin position="1"/>
        <end position="20"/>
    </location>
</feature>
<dbReference type="GO" id="GO:0004180">
    <property type="term" value="F:carboxypeptidase activity"/>
    <property type="evidence" value="ECO:0007669"/>
    <property type="project" value="UniProtKB-KW"/>
</dbReference>
<organism evidence="2 3">
    <name type="scientific">Sphingobacterium allocomposti</name>
    <dbReference type="NCBI Taxonomy" id="415956"/>
    <lineage>
        <taxon>Bacteria</taxon>
        <taxon>Pseudomonadati</taxon>
        <taxon>Bacteroidota</taxon>
        <taxon>Sphingobacteriia</taxon>
        <taxon>Sphingobacteriales</taxon>
        <taxon>Sphingobacteriaceae</taxon>
        <taxon>Sphingobacterium</taxon>
    </lineage>
</organism>
<dbReference type="SUPFAM" id="SSF49464">
    <property type="entry name" value="Carboxypeptidase regulatory domain-like"/>
    <property type="match status" value="1"/>
</dbReference>
<gene>
    <name evidence="2" type="ORF">BC792_10682</name>
</gene>
<evidence type="ECO:0000313" key="2">
    <source>
        <dbReference type="EMBL" id="TYP96374.1"/>
    </source>
</evidence>
<sequence>MINKVAVIFLLLIAVYSVSAQVNTLRNGLVEGQIKDTVLNRVLPTATVSVYSESEYKLLGYTLTDREGVFKIADLPAEQALKLVVSYLGYTQLQRSFTLRDGEKLKLGLLNMQIQPNMLEEIEITAVPPVRMNGDTLEFNASAFHLDPNAVAEDLLKKLPGVVVWGDGMITVNGREIDALLVNGKPFFGGHSKIATQNIAKNAIEKVQVYKKNLMANAIDSTTAVNLVLKEPNAIGYFGKGSIGAGFTNRHDLTANLNAFSAVNQFSGIIGSNNINKESNDIGVLIRNNTFKGSNLQSEYETDFSKMGDIRSRKAGFFAEHFLRSDLSNQNMNKIKIDYLRNIVDLDLRRDIDAITAINEDEDQRRKSADQTETNQKAHLTNGSYFNKIGNFSIDLTAKIAIERDNSQTNLIDSVMSTASGLLSSRRQGKNIETDRKLLDLNFSVGHDKDQDRSFLIPGDWKIDYGLKTVDKSESSRNVLDFTAVSQSFRQDFDRLSDYRHRAIEHRFAGRYGNLLKSILRRQIYNNSIELVGDLTLGDRRISNIVADISGGGLLADNNNLSYDRKEDYVDLQGGIVWTYSGRKQLSGRFSTRNTLSIDVRNQIFSLNNTSNRSFQNLSLNYSRILPKISYSITHHKDRRFQNSFKADLLSKFNYPEIENLVPIVDSALVFDVNLGNRSLKPSNNRELHLSFTHRRLKTNAFVYSLYLKLSDIIDPLGFFTSIDSTGKSSYYMDNFDRSHVLDFGYETSQSYKFDNDQLQIRSSGNLNYSSLPNRLRLPDQSVFMNTTQSVRLRVNADLYYSFHEIVEASIKYAFLQNRITHEASRTTLTNRSHKIGAAALVKCGKKWVAGVEATHNSVTFWDMPSSFNIVNLKLSKRFLKQDNLELTLSGSDIFNQNQRLFFENTLYTNSQERQNMLRRYYLLSVAYYPRKFTK</sequence>
<dbReference type="EMBL" id="VNHX01000006">
    <property type="protein sequence ID" value="TYP96374.1"/>
    <property type="molecule type" value="Genomic_DNA"/>
</dbReference>
<feature type="chain" id="PRO_5024345531" evidence="1">
    <location>
        <begin position="21"/>
        <end position="935"/>
    </location>
</feature>
<accession>A0A5S5DL71</accession>
<dbReference type="AlphaFoldDB" id="A0A5S5DL71"/>
<reference evidence="2 3" key="1">
    <citation type="submission" date="2019-07" db="EMBL/GenBank/DDBJ databases">
        <title>Genomic Encyclopedia of Archaeal and Bacterial Type Strains, Phase II (KMG-II): from individual species to whole genera.</title>
        <authorList>
            <person name="Goeker M."/>
        </authorList>
    </citation>
    <scope>NUCLEOTIDE SEQUENCE [LARGE SCALE GENOMIC DNA]</scope>
    <source>
        <strain evidence="2 3">DSM 18850</strain>
    </source>
</reference>
<keyword evidence="2" id="KW-0121">Carboxypeptidase</keyword>
<keyword evidence="1" id="KW-0732">Signal</keyword>
<keyword evidence="2" id="KW-0378">Hydrolase</keyword>
<evidence type="ECO:0000313" key="3">
    <source>
        <dbReference type="Proteomes" id="UP000325105"/>
    </source>
</evidence>
<dbReference type="SUPFAM" id="SSF56935">
    <property type="entry name" value="Porins"/>
    <property type="match status" value="1"/>
</dbReference>
<keyword evidence="2" id="KW-0645">Protease</keyword>
<proteinExistence type="predicted"/>
<dbReference type="RefSeq" id="WP_148908163.1">
    <property type="nucleotide sequence ID" value="NZ_VNHX01000006.1"/>
</dbReference>
<dbReference type="Proteomes" id="UP000325105">
    <property type="component" value="Unassembled WGS sequence"/>
</dbReference>
<protein>
    <submittedName>
        <fullName evidence="2">Carboxypeptidase family protein</fullName>
    </submittedName>
</protein>
<name>A0A5S5DL71_9SPHI</name>
<evidence type="ECO:0000256" key="1">
    <source>
        <dbReference type="SAM" id="SignalP"/>
    </source>
</evidence>
<comment type="caution">
    <text evidence="2">The sequence shown here is derived from an EMBL/GenBank/DDBJ whole genome shotgun (WGS) entry which is preliminary data.</text>
</comment>
<dbReference type="InterPro" id="IPR008969">
    <property type="entry name" value="CarboxyPept-like_regulatory"/>
</dbReference>
<keyword evidence="3" id="KW-1185">Reference proteome</keyword>
<dbReference type="OrthoDB" id="1086219at2"/>
<dbReference type="Pfam" id="PF13620">
    <property type="entry name" value="CarboxypepD_reg"/>
    <property type="match status" value="1"/>
</dbReference>